<dbReference type="EMBL" id="WUFT01000003">
    <property type="protein sequence ID" value="NEJ70223.1"/>
    <property type="molecule type" value="Genomic_DNA"/>
</dbReference>
<evidence type="ECO:0000313" key="2">
    <source>
        <dbReference type="Proteomes" id="UP000471753"/>
    </source>
</evidence>
<organism evidence="1 2">
    <name type="scientific">Rhizobium phaseoli</name>
    <dbReference type="NCBI Taxonomy" id="396"/>
    <lineage>
        <taxon>Bacteria</taxon>
        <taxon>Pseudomonadati</taxon>
        <taxon>Pseudomonadota</taxon>
        <taxon>Alphaproteobacteria</taxon>
        <taxon>Hyphomicrobiales</taxon>
        <taxon>Rhizobiaceae</taxon>
        <taxon>Rhizobium/Agrobacterium group</taxon>
        <taxon>Rhizobium</taxon>
    </lineage>
</organism>
<protein>
    <submittedName>
        <fullName evidence="1">Uncharacterized protein</fullName>
    </submittedName>
</protein>
<sequence>MKNENETGIGGLAAILHRVLRERIYTRCCVGFGPASPCQVVRSDFMTTFKIACIVFSIVTSLATAARADDLLIWSPAKLSDRSYKATMGFRLPAEWETSAGADIGLASTKGGAPLPDSGQAMLWGRIDRTSVTPAGQSQRGATVSVDTLRGSGALTLSRSRSWILSDSLDMQSSRSISVQYDAVDIKQASVTASQALKLIHPWTGTSLSAGAGVSNASGDFSSSVAVNQAILPNLNLDASVNNPFSAGEAGSVNLRYRLNW</sequence>
<reference evidence="1 2" key="1">
    <citation type="submission" date="2019-12" db="EMBL/GenBank/DDBJ databases">
        <title>Rhizobium genotypes associated with high levels of biological nitrogen fixation by grain legumes in a temperate-maritime cropping system.</title>
        <authorList>
            <person name="Maluk M."/>
            <person name="Francesc Ferrando Molina F."/>
            <person name="Lopez Del Egido L."/>
            <person name="Lafos M."/>
            <person name="Langarica-Fuentes A."/>
            <person name="Gebre Yohannes G."/>
            <person name="Young M.W."/>
            <person name="Martin P."/>
            <person name="Gantlett R."/>
            <person name="Kenicer G."/>
            <person name="Hawes C."/>
            <person name="Begg G.S."/>
            <person name="Quilliam R.S."/>
            <person name="Squire G.R."/>
            <person name="Poole P.S."/>
            <person name="Young P.W."/>
            <person name="Iannetta P.M."/>
            <person name="James E.K."/>
        </authorList>
    </citation>
    <scope>NUCLEOTIDE SEQUENCE [LARGE SCALE GENOMIC DNA]</scope>
    <source>
        <strain evidence="1 2">JHI366</strain>
    </source>
</reference>
<gene>
    <name evidence="1" type="ORF">GR197_06660</name>
</gene>
<dbReference type="Proteomes" id="UP000471753">
    <property type="component" value="Unassembled WGS sequence"/>
</dbReference>
<comment type="caution">
    <text evidence="1">The sequence shown here is derived from an EMBL/GenBank/DDBJ whole genome shotgun (WGS) entry which is preliminary data.</text>
</comment>
<accession>A0A7K3U9C0</accession>
<proteinExistence type="predicted"/>
<evidence type="ECO:0000313" key="1">
    <source>
        <dbReference type="EMBL" id="NEJ70223.1"/>
    </source>
</evidence>
<name>A0A7K3U9C0_9HYPH</name>
<dbReference type="AlphaFoldDB" id="A0A7K3U9C0"/>